<accession>A0ABR1W577</accession>
<evidence type="ECO:0000313" key="3">
    <source>
        <dbReference type="Proteomes" id="UP001446871"/>
    </source>
</evidence>
<keyword evidence="3" id="KW-1185">Reference proteome</keyword>
<evidence type="ECO:0000256" key="1">
    <source>
        <dbReference type="SAM" id="MobiDB-lite"/>
    </source>
</evidence>
<feature type="compositionally biased region" description="Polar residues" evidence="1">
    <location>
        <begin position="93"/>
        <end position="124"/>
    </location>
</feature>
<protein>
    <submittedName>
        <fullName evidence="2">Uncharacterized protein</fullName>
    </submittedName>
</protein>
<name>A0ABR1W577_9PEZI</name>
<feature type="region of interest" description="Disordered" evidence="1">
    <location>
        <begin position="163"/>
        <end position="186"/>
    </location>
</feature>
<gene>
    <name evidence="2" type="ORF">PG996_004811</name>
</gene>
<sequence>MSERANSRERHSRRNRRHRPRNQVNTRAESGIHQTNPADGNRAAPVIDTTIAQASATQTTSALTCSTPPPWIDDSGTTNNGPDSRYAPVGAQDASSLQSLAGSDANSNQWTDTTGISNSQVTNGYEQEEQAQWYALNNYRNAPPREDVWSPWVVPFQEEVVEENTVVGEDKSHMDEGHDESSQNGS</sequence>
<feature type="region of interest" description="Disordered" evidence="1">
    <location>
        <begin position="58"/>
        <end position="124"/>
    </location>
</feature>
<organism evidence="2 3">
    <name type="scientific">Apiospora saccharicola</name>
    <dbReference type="NCBI Taxonomy" id="335842"/>
    <lineage>
        <taxon>Eukaryota</taxon>
        <taxon>Fungi</taxon>
        <taxon>Dikarya</taxon>
        <taxon>Ascomycota</taxon>
        <taxon>Pezizomycotina</taxon>
        <taxon>Sordariomycetes</taxon>
        <taxon>Xylariomycetidae</taxon>
        <taxon>Amphisphaeriales</taxon>
        <taxon>Apiosporaceae</taxon>
        <taxon>Apiospora</taxon>
    </lineage>
</organism>
<proteinExistence type="predicted"/>
<evidence type="ECO:0000313" key="2">
    <source>
        <dbReference type="EMBL" id="KAK8078641.1"/>
    </source>
</evidence>
<comment type="caution">
    <text evidence="2">The sequence shown here is derived from an EMBL/GenBank/DDBJ whole genome shotgun (WGS) entry which is preliminary data.</text>
</comment>
<feature type="compositionally biased region" description="Polar residues" evidence="1">
    <location>
        <begin position="23"/>
        <end position="38"/>
    </location>
</feature>
<dbReference type="EMBL" id="JAQQWM010000002">
    <property type="protein sequence ID" value="KAK8078641.1"/>
    <property type="molecule type" value="Genomic_DNA"/>
</dbReference>
<feature type="region of interest" description="Disordered" evidence="1">
    <location>
        <begin position="1"/>
        <end position="44"/>
    </location>
</feature>
<reference evidence="2 3" key="1">
    <citation type="submission" date="2023-01" db="EMBL/GenBank/DDBJ databases">
        <title>Analysis of 21 Apiospora genomes using comparative genomics revels a genus with tremendous synthesis potential of carbohydrate active enzymes and secondary metabolites.</title>
        <authorList>
            <person name="Sorensen T."/>
        </authorList>
    </citation>
    <scope>NUCLEOTIDE SEQUENCE [LARGE SCALE GENOMIC DNA]</scope>
    <source>
        <strain evidence="2 3">CBS 83171</strain>
    </source>
</reference>
<feature type="compositionally biased region" description="Basic and acidic residues" evidence="1">
    <location>
        <begin position="168"/>
        <end position="186"/>
    </location>
</feature>
<feature type="compositionally biased region" description="Basic residues" evidence="1">
    <location>
        <begin position="10"/>
        <end position="21"/>
    </location>
</feature>
<dbReference type="Proteomes" id="UP001446871">
    <property type="component" value="Unassembled WGS sequence"/>
</dbReference>